<name>A0A1Q9DAD2_SYMMI</name>
<feature type="coiled-coil region" evidence="1">
    <location>
        <begin position="506"/>
        <end position="540"/>
    </location>
</feature>
<keyword evidence="5" id="KW-1185">Reference proteome</keyword>
<protein>
    <submittedName>
        <fullName evidence="4">Uncharacterized protein</fullName>
    </submittedName>
</protein>
<organism evidence="4 5">
    <name type="scientific">Symbiodinium microadriaticum</name>
    <name type="common">Dinoflagellate</name>
    <name type="synonym">Zooxanthella microadriatica</name>
    <dbReference type="NCBI Taxonomy" id="2951"/>
    <lineage>
        <taxon>Eukaryota</taxon>
        <taxon>Sar</taxon>
        <taxon>Alveolata</taxon>
        <taxon>Dinophyceae</taxon>
        <taxon>Suessiales</taxon>
        <taxon>Symbiodiniaceae</taxon>
        <taxon>Symbiodinium</taxon>
    </lineage>
</organism>
<keyword evidence="3" id="KW-0472">Membrane</keyword>
<proteinExistence type="predicted"/>
<feature type="compositionally biased region" description="Basic and acidic residues" evidence="2">
    <location>
        <begin position="681"/>
        <end position="700"/>
    </location>
</feature>
<dbReference type="OrthoDB" id="289856at2759"/>
<feature type="transmembrane region" description="Helical" evidence="3">
    <location>
        <begin position="80"/>
        <end position="106"/>
    </location>
</feature>
<keyword evidence="3" id="KW-0812">Transmembrane</keyword>
<accession>A0A1Q9DAD2</accession>
<evidence type="ECO:0000256" key="3">
    <source>
        <dbReference type="SAM" id="Phobius"/>
    </source>
</evidence>
<reference evidence="4 5" key="1">
    <citation type="submission" date="2016-02" db="EMBL/GenBank/DDBJ databases">
        <title>Genome analysis of coral dinoflagellate symbionts highlights evolutionary adaptations to a symbiotic lifestyle.</title>
        <authorList>
            <person name="Aranda M."/>
            <person name="Li Y."/>
            <person name="Liew Y.J."/>
            <person name="Baumgarten S."/>
            <person name="Simakov O."/>
            <person name="Wilson M."/>
            <person name="Piel J."/>
            <person name="Ashoor H."/>
            <person name="Bougouffa S."/>
            <person name="Bajic V.B."/>
            <person name="Ryu T."/>
            <person name="Ravasi T."/>
            <person name="Bayer T."/>
            <person name="Micklem G."/>
            <person name="Kim H."/>
            <person name="Bhak J."/>
            <person name="Lajeunesse T.C."/>
            <person name="Voolstra C.R."/>
        </authorList>
    </citation>
    <scope>NUCLEOTIDE SEQUENCE [LARGE SCALE GENOMIC DNA]</scope>
    <source>
        <strain evidence="4 5">CCMP2467</strain>
    </source>
</reference>
<feature type="transmembrane region" description="Helical" evidence="3">
    <location>
        <begin position="130"/>
        <end position="151"/>
    </location>
</feature>
<evidence type="ECO:0000256" key="1">
    <source>
        <dbReference type="SAM" id="Coils"/>
    </source>
</evidence>
<gene>
    <name evidence="4" type="ORF">AK812_SmicGene26050</name>
</gene>
<dbReference type="Proteomes" id="UP000186817">
    <property type="component" value="Unassembled WGS sequence"/>
</dbReference>
<dbReference type="EMBL" id="LSRX01000632">
    <property type="protein sequence ID" value="OLP92173.1"/>
    <property type="molecule type" value="Genomic_DNA"/>
</dbReference>
<feature type="transmembrane region" description="Helical" evidence="3">
    <location>
        <begin position="12"/>
        <end position="32"/>
    </location>
</feature>
<comment type="caution">
    <text evidence="4">The sequence shown here is derived from an EMBL/GenBank/DDBJ whole genome shotgun (WGS) entry which is preliminary data.</text>
</comment>
<keyword evidence="3" id="KW-1133">Transmembrane helix</keyword>
<feature type="compositionally biased region" description="Acidic residues" evidence="2">
    <location>
        <begin position="651"/>
        <end position="661"/>
    </location>
</feature>
<sequence>MADYNSLTWGLMYGQFGLMAVLAAATALWQVYRNRVSASVKRECKKQSKSFGMPLMFHSPDSVPRKFTQYGFRSSWIGTLVIYAWVFLPLAGYVVMIWGLWIAYAIDSGLYFPPGPDYWKKAFGTWDGLMMPWCIWFTLVHILAGIASKFYTAMSAQSMLPCASMEHATHLIVDEDTYVDPDDVTDPDELKGEDTWILEKLAAMQQRVKRASTRQVMAISEDEDGTRHVEYTCVRYIYRYRYVSKAPNDRVESTRELRLHDMAAAAAALGCLFCVGTADRTEQDLGRRCRQLLDQLDRGGSILQGTTSMEGFQAALDHYADDLEAALTAHRPDALLFASKGLNLLTHLVEIRRWTGPSVLLSPIPSVWPPCPAPPVVIDIDVEADDEPAMELPPRYPRWWTTKHAAQVYDREAQVVDWPTSSEDKWEQATHLVMKHRFLLDYLMPRPAVYKPKIWKAGLNLVVDPTGKLLNRRKVVSRKDVIANPRGGADIGTKCARLGYEVTKFMHLARRARSSHQAQLRELKNELAGLLQDSESEDEDQTDDDSEALNSLAGHDTASVASSCSSTVTPPLNIPALSGDMQRVLAKLQAATKKEKADQASEPSDGAPEAKKKPKKAKGEIEDKLLPEKVMDNLRELISADPAEPWAHEDETGDAVDDGEPEQSSKKNKKKTTKKTLQCQNKKEIKKSNEKNEKENRVSETGDAEEPFAITRMKKNMAADCAYIPGSYKDARLKYIKRKREKGWSWKEACQKWNASAIRASWLEGLSTNELKRRRFI</sequence>
<dbReference type="AlphaFoldDB" id="A0A1Q9DAD2"/>
<feature type="compositionally biased region" description="Basic and acidic residues" evidence="2">
    <location>
        <begin position="617"/>
        <end position="635"/>
    </location>
</feature>
<evidence type="ECO:0000313" key="4">
    <source>
        <dbReference type="EMBL" id="OLP92173.1"/>
    </source>
</evidence>
<feature type="region of interest" description="Disordered" evidence="2">
    <location>
        <begin position="590"/>
        <end position="707"/>
    </location>
</feature>
<evidence type="ECO:0000256" key="2">
    <source>
        <dbReference type="SAM" id="MobiDB-lite"/>
    </source>
</evidence>
<evidence type="ECO:0000313" key="5">
    <source>
        <dbReference type="Proteomes" id="UP000186817"/>
    </source>
</evidence>
<keyword evidence="1" id="KW-0175">Coiled coil</keyword>